<organism evidence="2">
    <name type="scientific">Mus musculus</name>
    <name type="common">Mouse</name>
    <dbReference type="NCBI Taxonomy" id="10090"/>
    <lineage>
        <taxon>Eukaryota</taxon>
        <taxon>Metazoa</taxon>
        <taxon>Chordata</taxon>
        <taxon>Craniata</taxon>
        <taxon>Vertebrata</taxon>
        <taxon>Euteleostomi</taxon>
        <taxon>Mammalia</taxon>
        <taxon>Eutheria</taxon>
        <taxon>Euarchontoglires</taxon>
        <taxon>Glires</taxon>
        <taxon>Rodentia</taxon>
        <taxon>Myomorpha</taxon>
        <taxon>Muroidea</taxon>
        <taxon>Muridae</taxon>
        <taxon>Murinae</taxon>
        <taxon>Mus</taxon>
        <taxon>Mus</taxon>
    </lineage>
</organism>
<feature type="region of interest" description="Disordered" evidence="1">
    <location>
        <begin position="86"/>
        <end position="141"/>
    </location>
</feature>
<reference evidence="2" key="8">
    <citation type="journal article" date="2005" name="Science">
        <title>Antisense Transcription in the Mammalian Transcriptome.</title>
        <authorList>
            <consortium name="RIKEN Genome Exploration Research Group and Genome Science Group (Genome Network Project Core Group) and the FANTOM Consortium"/>
        </authorList>
    </citation>
    <scope>NUCLEOTIDE SEQUENCE</scope>
    <source>
        <strain evidence="2">C57BL/6J</strain>
        <tissue evidence="2">Testis</tissue>
    </source>
</reference>
<dbReference type="HOGENOM" id="CLU_1824692_0_0_1"/>
<gene>
    <name evidence="3" type="primary">Gm7461</name>
    <name evidence="3" type="synonym">EG665044</name>
</gene>
<reference evidence="2" key="1">
    <citation type="journal article" date="1999" name="Methods Enzymol.">
        <title>High-efficiency full-length cDNA cloning.</title>
        <authorList>
            <person name="Carninci P."/>
            <person name="Hayashizaki Y."/>
        </authorList>
    </citation>
    <scope>NUCLEOTIDE SEQUENCE</scope>
    <source>
        <strain evidence="2">C57BL/6J</strain>
        <tissue evidence="2">Testis</tissue>
    </source>
</reference>
<evidence type="ECO:0000256" key="1">
    <source>
        <dbReference type="SAM" id="MobiDB-lite"/>
    </source>
</evidence>
<proteinExistence type="evidence at transcript level"/>
<reference evidence="2" key="7">
    <citation type="journal article" date="2005" name="Science">
        <title>The Transcriptional Landscape of the Mammalian Genome.</title>
        <authorList>
            <consortium name="The FANTOM Consortium"/>
            <consortium name="Riken Genome Exploration Research Group and Genome Science Group (Genome Network Project Core Group)"/>
        </authorList>
    </citation>
    <scope>NUCLEOTIDE SEQUENCE</scope>
    <source>
        <strain evidence="2">C57BL/6J</strain>
        <tissue evidence="2">Testis</tissue>
    </source>
</reference>
<protein>
    <submittedName>
        <fullName evidence="2">Uncharacterized protein</fullName>
    </submittedName>
</protein>
<reference evidence="2" key="3">
    <citation type="journal article" date="2000" name="Genome Res.">
        <title>RIKEN integrated sequence analysis (RISA) system--384-format sequencing pipeline with 384 multicapillary sequencer.</title>
        <authorList>
            <person name="Shibata K."/>
            <person name="Itoh M."/>
            <person name="Aizawa K."/>
            <person name="Nagaoka S."/>
            <person name="Sasaki N."/>
            <person name="Carninci P."/>
            <person name="Konno H."/>
            <person name="Akiyama J."/>
            <person name="Nishi K."/>
            <person name="Kitsunai T."/>
            <person name="Tashiro H."/>
            <person name="Itoh M."/>
            <person name="Sumi N."/>
            <person name="Ishii Y."/>
            <person name="Nakamura S."/>
            <person name="Hazama M."/>
            <person name="Nishine T."/>
            <person name="Harada A."/>
            <person name="Yamamoto R."/>
            <person name="Matsumoto H."/>
            <person name="Sakaguchi S."/>
            <person name="Ikegami T."/>
            <person name="Kashiwagi K."/>
            <person name="Fujiwake S."/>
            <person name="Inoue K."/>
            <person name="Togawa Y."/>
            <person name="Izawa M."/>
            <person name="Ohara E."/>
            <person name="Watahiki M."/>
            <person name="Yoneda Y."/>
            <person name="Ishikawa T."/>
            <person name="Ozawa K."/>
            <person name="Tanaka T."/>
            <person name="Matsuura S."/>
            <person name="Kawai J."/>
            <person name="Okazaki Y."/>
            <person name="Muramatsu M."/>
            <person name="Inoue Y."/>
            <person name="Kira A."/>
            <person name="Hayashizaki Y."/>
        </authorList>
    </citation>
    <scope>NUCLEOTIDE SEQUENCE</scope>
    <source>
        <strain evidence="2">C57BL/6J</strain>
        <tissue evidence="2">Testis</tissue>
    </source>
</reference>
<dbReference type="AlphaFoldDB" id="Q8C5X8"/>
<feature type="region of interest" description="Disordered" evidence="1">
    <location>
        <begin position="41"/>
        <end position="60"/>
    </location>
</feature>
<name>Q8C5X8_MOUSE</name>
<feature type="region of interest" description="Disordered" evidence="1">
    <location>
        <begin position="1"/>
        <end position="24"/>
    </location>
</feature>
<sequence>MPRGYRHLTSCGKQEIPREEGSNYNSQHALELLNHNFLRQTGCASGPDRKSDRSAAAAGVDGRCSPVRKLRLMRAPSCSLFPVVPNGTVTDGTERLPVGGGSPSAAAAEERSGSGKRNHCLQLRHGAGDDSGCESEAGGFP</sequence>
<evidence type="ECO:0000313" key="2">
    <source>
        <dbReference type="EMBL" id="BAC36540.1"/>
    </source>
</evidence>
<reference evidence="2" key="4">
    <citation type="journal article" date="2001" name="Nature">
        <title>Functional annotation of a full-length mouse cDNA collection.</title>
        <authorList>
            <consortium name="The RIKEN Genome Exploration Research Group Phase II Team and the FANTOM Consortium"/>
        </authorList>
    </citation>
    <scope>NUCLEOTIDE SEQUENCE</scope>
    <source>
        <strain evidence="2">C57BL/6J</strain>
        <tissue evidence="2">Testis</tissue>
    </source>
</reference>
<reference evidence="2" key="2">
    <citation type="journal article" date="2000" name="Genome Res.">
        <title>Normalization and subtraction of cap-trapper-selected cDNAs to prepare full-length cDNA libraries for rapid discovery of new genes.</title>
        <authorList>
            <person name="Carninci P."/>
            <person name="Shibata Y."/>
            <person name="Hayatsu N."/>
            <person name="Sugahara Y."/>
            <person name="Shibata K."/>
            <person name="Itoh M."/>
            <person name="Konno H."/>
            <person name="Okazaki Y."/>
            <person name="Muramatsu M."/>
            <person name="Hayashizaki Y."/>
        </authorList>
    </citation>
    <scope>NUCLEOTIDE SEQUENCE</scope>
    <source>
        <strain evidence="2">C57BL/6J</strain>
        <tissue evidence="2">Testis</tissue>
    </source>
</reference>
<dbReference type="EMBL" id="AK076970">
    <property type="protein sequence ID" value="BAC36540.1"/>
    <property type="molecule type" value="mRNA"/>
</dbReference>
<reference evidence="2" key="6">
    <citation type="submission" date="2002-04" db="EMBL/GenBank/DDBJ databases">
        <authorList>
            <person name="Adachi J."/>
            <person name="Aizawa K."/>
            <person name="Akimura T."/>
            <person name="Arakawa T."/>
            <person name="Bono H."/>
            <person name="Carninci P."/>
            <person name="Fukuda S."/>
            <person name="Furuno M."/>
            <person name="Hanagaki T."/>
            <person name="Hara A."/>
            <person name="Hashizume W."/>
            <person name="Hayashida K."/>
            <person name="Hayatsu N."/>
            <person name="Hiramoto K."/>
            <person name="Hiraoka T."/>
            <person name="Hirozane T."/>
            <person name="Hori F."/>
            <person name="Imotani K."/>
            <person name="Ishii Y."/>
            <person name="Itoh M."/>
            <person name="Kagawa I."/>
            <person name="Kasukawa T."/>
            <person name="Katoh H."/>
            <person name="Kawai J."/>
            <person name="Kojima Y."/>
            <person name="Kondo S."/>
            <person name="Konno H."/>
            <person name="Kouda M."/>
            <person name="Koya S."/>
            <person name="Kurihara C."/>
            <person name="Matsuyama T."/>
            <person name="Miyazaki A."/>
            <person name="Murata M."/>
            <person name="Nakamura M."/>
            <person name="Nishi K."/>
            <person name="Nomura K."/>
            <person name="Numazaki R."/>
            <person name="Ohno M."/>
            <person name="Ohsato N."/>
            <person name="Okazaki Y."/>
            <person name="Saito R."/>
            <person name="Saitoh H."/>
            <person name="Sakai C."/>
            <person name="Sakai K."/>
            <person name="Sakazume N."/>
            <person name="Sano H."/>
            <person name="Sasaki D."/>
            <person name="Shibata K."/>
            <person name="Shinagawa A."/>
            <person name="Shiraki T."/>
            <person name="Sogabe Y."/>
            <person name="Tagami M."/>
            <person name="Tagawa A."/>
            <person name="Takahashi F."/>
            <person name="Takaku-Akahira S."/>
            <person name="Takeda Y."/>
            <person name="Tanaka T."/>
            <person name="Tomaru A."/>
            <person name="Toya T."/>
            <person name="Yasunishi A."/>
            <person name="Muramatsu M."/>
            <person name="Hayashizaki Y."/>
        </authorList>
    </citation>
    <scope>NUCLEOTIDE SEQUENCE</scope>
    <source>
        <strain evidence="2">C57BL/6J</strain>
        <tissue evidence="2">Testis</tissue>
    </source>
</reference>
<reference evidence="2" key="5">
    <citation type="journal article" date="2002" name="Nature">
        <title>Analysis of the mouse transcriptome based on functional annotation of 60,770 full-length cDNAs.</title>
        <authorList>
            <consortium name="The FANTOM Consortium and the RIKEN Genome Exploration Research Group Phase I and II Team"/>
        </authorList>
    </citation>
    <scope>NUCLEOTIDE SEQUENCE</scope>
    <source>
        <strain evidence="2">C57BL/6J</strain>
        <tissue evidence="2">Testis</tissue>
    </source>
</reference>
<dbReference type="AGR" id="MGI:3645338"/>
<accession>Q8C5X8</accession>
<evidence type="ECO:0000313" key="3">
    <source>
        <dbReference type="MGI" id="MGI:3645338"/>
    </source>
</evidence>
<dbReference type="MGI" id="MGI:3645338">
    <property type="gene designation" value="Gm7461"/>
</dbReference>